<comment type="catalytic activity">
    <reaction evidence="1 8">
        <text>[protein]-peptidylproline (omega=180) = [protein]-peptidylproline (omega=0)</text>
        <dbReference type="Rhea" id="RHEA:16237"/>
        <dbReference type="Rhea" id="RHEA-COMP:10747"/>
        <dbReference type="Rhea" id="RHEA-COMP:10748"/>
        <dbReference type="ChEBI" id="CHEBI:83833"/>
        <dbReference type="ChEBI" id="CHEBI:83834"/>
        <dbReference type="EC" id="5.2.1.8"/>
    </reaction>
</comment>
<evidence type="ECO:0000313" key="9">
    <source>
        <dbReference type="EMBL" id="WVN89226.1"/>
    </source>
</evidence>
<organism evidence="9 10">
    <name type="scientific">Cryptococcus depauperatus CBS 7841</name>
    <dbReference type="NCBI Taxonomy" id="1295531"/>
    <lineage>
        <taxon>Eukaryota</taxon>
        <taxon>Fungi</taxon>
        <taxon>Dikarya</taxon>
        <taxon>Basidiomycota</taxon>
        <taxon>Agaricomycotina</taxon>
        <taxon>Tremellomycetes</taxon>
        <taxon>Tremellales</taxon>
        <taxon>Cryptococcaceae</taxon>
        <taxon>Cryptococcus</taxon>
    </lineage>
</organism>
<evidence type="ECO:0000256" key="1">
    <source>
        <dbReference type="ARBA" id="ARBA00000971"/>
    </source>
</evidence>
<dbReference type="GO" id="GO:0008160">
    <property type="term" value="F:protein tyrosine phosphatase activator activity"/>
    <property type="evidence" value="ECO:0007669"/>
    <property type="project" value="TreeGrafter"/>
</dbReference>
<keyword evidence="6 8" id="KW-0413">Isomerase</keyword>
<dbReference type="EMBL" id="CP143788">
    <property type="protein sequence ID" value="WVN89226.1"/>
    <property type="molecule type" value="Genomic_DNA"/>
</dbReference>
<reference evidence="9" key="1">
    <citation type="submission" date="2016-06" db="EMBL/GenBank/DDBJ databases">
        <authorList>
            <person name="Cuomo C."/>
            <person name="Litvintseva A."/>
            <person name="Heitman J."/>
            <person name="Chen Y."/>
            <person name="Sun S."/>
            <person name="Springer D."/>
            <person name="Dromer F."/>
            <person name="Young S."/>
            <person name="Zeng Q."/>
            <person name="Chapman S."/>
            <person name="Gujja S."/>
            <person name="Saif S."/>
            <person name="Birren B."/>
        </authorList>
    </citation>
    <scope>NUCLEOTIDE SEQUENCE</scope>
    <source>
        <strain evidence="9">CBS 7841</strain>
    </source>
</reference>
<dbReference type="GO" id="GO:0005634">
    <property type="term" value="C:nucleus"/>
    <property type="evidence" value="ECO:0007669"/>
    <property type="project" value="TreeGrafter"/>
</dbReference>
<reference evidence="9" key="2">
    <citation type="journal article" date="2022" name="Elife">
        <title>Obligate sexual reproduction of a homothallic fungus closely related to the Cryptococcus pathogenic species complex.</title>
        <authorList>
            <person name="Passer A.R."/>
            <person name="Clancey S.A."/>
            <person name="Shea T."/>
            <person name="David-Palma M."/>
            <person name="Averette A.F."/>
            <person name="Boekhout T."/>
            <person name="Porcel B.M."/>
            <person name="Nowrousian M."/>
            <person name="Cuomo C.A."/>
            <person name="Sun S."/>
            <person name="Heitman J."/>
            <person name="Coelho M.A."/>
        </authorList>
    </citation>
    <scope>NUCLEOTIDE SEQUENCE</scope>
    <source>
        <strain evidence="9">CBS 7841</strain>
    </source>
</reference>
<keyword evidence="4 8" id="KW-0963">Cytoplasm</keyword>
<sequence>MATKEHEENWTVKRTELALPAIPPTPRPCLTNDVLVARWQKSAGFQLFWAWIKRRCDRLKGKEIMKEGYNHSTHGIVCLMDMLEQMTQWVKEAPLEPQENQRFGNLAFRVYAKLLQERLPILLNTWNLPKYLFAQVCPLFLNSHAFGHPTRLDYGTGHELAFVLGLWCCVVSGWVGGEGDKEDEEDELILRVFPRYLELTTLLQKTYKLEPAGSHGVWGLDDYCFLPYLFGSAQLLGSDLSPSECLKLALAHHPSATTTPSSSIGDLYTLSLHHLTLFKAGAAFSEHSPLLYSLSQMPNWIKPHTGLRKMFLGEVVGKRVVVQGIWIGGWCWGADVPDVDGKHEGGKVMYKESDVSKTPLKAPEA</sequence>
<dbReference type="AlphaFoldDB" id="A0A1E3IG68"/>
<dbReference type="SUPFAM" id="SSF140984">
    <property type="entry name" value="PTPA-like"/>
    <property type="match status" value="1"/>
</dbReference>
<dbReference type="InterPro" id="IPR037218">
    <property type="entry name" value="PTPA_sf"/>
</dbReference>
<evidence type="ECO:0000256" key="8">
    <source>
        <dbReference type="RuleBase" id="RU361210"/>
    </source>
</evidence>
<dbReference type="Proteomes" id="UP000094043">
    <property type="component" value="Chromosome 5"/>
</dbReference>
<dbReference type="GO" id="GO:0005737">
    <property type="term" value="C:cytoplasm"/>
    <property type="evidence" value="ECO:0007669"/>
    <property type="project" value="UniProtKB-SubCell"/>
</dbReference>
<dbReference type="OrthoDB" id="16120at2759"/>
<dbReference type="GO" id="GO:0003755">
    <property type="term" value="F:peptidyl-prolyl cis-trans isomerase activity"/>
    <property type="evidence" value="ECO:0007669"/>
    <property type="project" value="UniProtKB-KW"/>
</dbReference>
<reference evidence="9" key="3">
    <citation type="submission" date="2024-01" db="EMBL/GenBank/DDBJ databases">
        <authorList>
            <person name="Coelho M.A."/>
            <person name="David-Palma M."/>
            <person name="Shea T."/>
            <person name="Sun S."/>
            <person name="Cuomo C.A."/>
            <person name="Heitman J."/>
        </authorList>
    </citation>
    <scope>NUCLEOTIDE SEQUENCE</scope>
    <source>
        <strain evidence="9">CBS 7841</strain>
    </source>
</reference>
<gene>
    <name evidence="9" type="ORF">L203_104444</name>
</gene>
<dbReference type="PANTHER" id="PTHR10012">
    <property type="entry name" value="SERINE/THREONINE-PROTEIN PHOSPHATASE 2A REGULATORY SUBUNIT B"/>
    <property type="match status" value="1"/>
</dbReference>
<comment type="function">
    <text evidence="7">PPIases accelerate the folding of proteins. It catalyzes the cis-trans isomerization of proline imidic peptide bonds in oligopeptides. Acts as a regulatory subunit for PP2A-like phosphatases modulating their activity or substrate specificity, probably by inducing a conformational change in the catalytic subunit, a direct target of the PPIase. Can reactivate inactive phosphatase PP2A-phosphatase methylesterase complexes (PP2Ai) in presence of ATP and Mg(2+) by dissociating the inactive form from the complex.</text>
</comment>
<keyword evidence="10" id="KW-1185">Reference proteome</keyword>
<name>A0A1E3IG68_9TREE</name>
<evidence type="ECO:0000256" key="2">
    <source>
        <dbReference type="ARBA" id="ARBA00004496"/>
    </source>
</evidence>
<dbReference type="VEuPathDB" id="FungiDB:L203_03383"/>
<dbReference type="RefSeq" id="XP_066069926.1">
    <property type="nucleotide sequence ID" value="XM_066213829.1"/>
</dbReference>
<dbReference type="Gene3D" id="1.20.120.1150">
    <property type="match status" value="1"/>
</dbReference>
<comment type="similarity">
    <text evidence="3 8">Belongs to the PTPA-type PPIase family.</text>
</comment>
<comment type="subcellular location">
    <subcellularLocation>
        <location evidence="2 8">Cytoplasm</location>
    </subcellularLocation>
</comment>
<evidence type="ECO:0000256" key="6">
    <source>
        <dbReference type="ARBA" id="ARBA00023235"/>
    </source>
</evidence>
<dbReference type="KEGG" id="cdep:91088654"/>
<accession>A0A1E3IG68</accession>
<dbReference type="GeneID" id="91088654"/>
<evidence type="ECO:0000313" key="10">
    <source>
        <dbReference type="Proteomes" id="UP000094043"/>
    </source>
</evidence>
<dbReference type="InterPro" id="IPR004327">
    <property type="entry name" value="Phstyr_phstse_ac"/>
</dbReference>
<dbReference type="InterPro" id="IPR043170">
    <property type="entry name" value="PTPA_C_lid"/>
</dbReference>
<dbReference type="PIRSF" id="PIRSF016325">
    <property type="entry name" value="Phstyr_phstse_ac"/>
    <property type="match status" value="1"/>
</dbReference>
<dbReference type="Pfam" id="PF03095">
    <property type="entry name" value="PTPA"/>
    <property type="match status" value="1"/>
</dbReference>
<evidence type="ECO:0000256" key="4">
    <source>
        <dbReference type="ARBA" id="ARBA00022490"/>
    </source>
</evidence>
<proteinExistence type="inferred from homology"/>
<evidence type="ECO:0000256" key="5">
    <source>
        <dbReference type="ARBA" id="ARBA00023110"/>
    </source>
</evidence>
<dbReference type="EC" id="5.2.1.8" evidence="8"/>
<keyword evidence="5 8" id="KW-0697">Rotamase</keyword>
<evidence type="ECO:0000256" key="7">
    <source>
        <dbReference type="ARBA" id="ARBA00025287"/>
    </source>
</evidence>
<evidence type="ECO:0000256" key="3">
    <source>
        <dbReference type="ARBA" id="ARBA00011019"/>
    </source>
</evidence>
<dbReference type="GO" id="GO:0000159">
    <property type="term" value="C:protein phosphatase type 2A complex"/>
    <property type="evidence" value="ECO:0007669"/>
    <property type="project" value="TreeGrafter"/>
</dbReference>
<protein>
    <recommendedName>
        <fullName evidence="8">Serine/threonine-protein phosphatase 2A activator</fullName>
        <ecNumber evidence="8">5.2.1.8</ecNumber>
    </recommendedName>
    <alternativeName>
        <fullName evidence="8">Phosphotyrosyl phosphatase activator</fullName>
    </alternativeName>
</protein>
<dbReference type="PANTHER" id="PTHR10012:SF5">
    <property type="entry name" value="SERINE_THREONINE-PROTEIN PHOSPHATASE 2A ACTIVATOR 2"/>
    <property type="match status" value="1"/>
</dbReference>
<dbReference type="GO" id="GO:0007052">
    <property type="term" value="P:mitotic spindle organization"/>
    <property type="evidence" value="ECO:0007669"/>
    <property type="project" value="TreeGrafter"/>
</dbReference>